<feature type="repeat" description="NHL" evidence="4">
    <location>
        <begin position="201"/>
        <end position="240"/>
    </location>
</feature>
<protein>
    <recommendedName>
        <fullName evidence="7">SMP-30/Gluconolactonase/LRE-like region domain-containing protein</fullName>
    </recommendedName>
</protein>
<organism evidence="5 6">
    <name type="scientific">[Clostridium] citroniae WAL-19142</name>
    <dbReference type="NCBI Taxonomy" id="742734"/>
    <lineage>
        <taxon>Bacteria</taxon>
        <taxon>Bacillati</taxon>
        <taxon>Bacillota</taxon>
        <taxon>Clostridia</taxon>
        <taxon>Lachnospirales</taxon>
        <taxon>Lachnospiraceae</taxon>
        <taxon>Enterocloster</taxon>
    </lineage>
</organism>
<dbReference type="Pfam" id="PF01436">
    <property type="entry name" value="NHL"/>
    <property type="match status" value="1"/>
</dbReference>
<evidence type="ECO:0000256" key="4">
    <source>
        <dbReference type="PROSITE-ProRule" id="PRU00504"/>
    </source>
</evidence>
<keyword evidence="2" id="KW-0677">Repeat</keyword>
<sequence length="322" mass="35873">MVKHLHMFKDVRSKAEHGNQINCECVLQCGQFRYRYYWDWAKFPMELQGCTVAGVACDSHNNVYAAVRAPGCPGIAKFAPDGTFLGYYGKGIQKGRPHGIYIDKEDHIWLTDDTCHVVYKFDQEDQVMLTLGMWGLGSDTGVDTTIDSHLRYLTIRRMAGPFNMPTGITEGAEGDIYISDGYGNAAVHRFDHQGELISSWGGPGNGEGEFNIPHGVCADRMGRVWTADRDNDRVQIFDPKGELLHIIDGLLYPAGLWNDGTYTYIAEMDGRISVYDMGVQLSAQLGYCASIFKAHSIGGDGDGNLYLGQFSSYRLPKLERIQ</sequence>
<dbReference type="GeneID" id="93166276"/>
<dbReference type="PANTHER" id="PTHR10680">
    <property type="entry name" value="PEPTIDYL-GLYCINE ALPHA-AMIDATING MONOOXYGENASE"/>
    <property type="match status" value="1"/>
</dbReference>
<reference evidence="5 6" key="1">
    <citation type="submission" date="2011-04" db="EMBL/GenBank/DDBJ databases">
        <title>The Genome Sequence of Clostridium citroniae WAL-19142.</title>
        <authorList>
            <consortium name="The Broad Institute Genome Sequencing Platform"/>
            <person name="Earl A."/>
            <person name="Ward D."/>
            <person name="Feldgarden M."/>
            <person name="Gevers D."/>
            <person name="Warren Y.A."/>
            <person name="Tyrrell K.L."/>
            <person name="Citron D.M."/>
            <person name="Goldstein E.J."/>
            <person name="Daigneault M."/>
            <person name="Allen-Vercoe E."/>
            <person name="Young S.K."/>
            <person name="Zeng Q."/>
            <person name="Gargeya S."/>
            <person name="Fitzgerald M."/>
            <person name="Haas B."/>
            <person name="Abouelleil A."/>
            <person name="Alvarado L."/>
            <person name="Arachchi H.M."/>
            <person name="Berlin A."/>
            <person name="Brown A."/>
            <person name="Chapman S.B."/>
            <person name="Chen Z."/>
            <person name="Dunbar C."/>
            <person name="Freedman E."/>
            <person name="Gearin G."/>
            <person name="Gellesch M."/>
            <person name="Goldberg J."/>
            <person name="Griggs A."/>
            <person name="Gujja S."/>
            <person name="Heilman E.R."/>
            <person name="Heiman D."/>
            <person name="Howarth C."/>
            <person name="Larson L."/>
            <person name="Lui A."/>
            <person name="MacDonald P.J."/>
            <person name="Mehta T."/>
            <person name="Montmayeur A."/>
            <person name="Murphy C."/>
            <person name="Neiman D."/>
            <person name="Pearson M."/>
            <person name="Priest M."/>
            <person name="Roberts A."/>
            <person name="Saif S."/>
            <person name="Shea T."/>
            <person name="Shenoy N."/>
            <person name="Sisk P."/>
            <person name="Stolte C."/>
            <person name="Sykes S."/>
            <person name="White J."/>
            <person name="Yandava C."/>
            <person name="Wortman J."/>
            <person name="Nusbaum C."/>
            <person name="Birren B."/>
        </authorList>
    </citation>
    <scope>NUCLEOTIDE SEQUENCE [LARGE SCALE GENOMIC DNA]</scope>
    <source>
        <strain evidence="5 6">WAL-19142</strain>
    </source>
</reference>
<dbReference type="Gene3D" id="2.120.10.30">
    <property type="entry name" value="TolB, C-terminal domain"/>
    <property type="match status" value="1"/>
</dbReference>
<accession>A0A0J9C711</accession>
<evidence type="ECO:0000256" key="2">
    <source>
        <dbReference type="ARBA" id="ARBA00022737"/>
    </source>
</evidence>
<dbReference type="GO" id="GO:0005576">
    <property type="term" value="C:extracellular region"/>
    <property type="evidence" value="ECO:0007669"/>
    <property type="project" value="TreeGrafter"/>
</dbReference>
<gene>
    <name evidence="5" type="ORF">HMPREF9470_01952</name>
</gene>
<evidence type="ECO:0000313" key="6">
    <source>
        <dbReference type="Proteomes" id="UP000037392"/>
    </source>
</evidence>
<dbReference type="Proteomes" id="UP000037392">
    <property type="component" value="Unassembled WGS sequence"/>
</dbReference>
<dbReference type="EMBL" id="ADLK01000018">
    <property type="protein sequence ID" value="KMW20893.1"/>
    <property type="molecule type" value="Genomic_DNA"/>
</dbReference>
<dbReference type="PATRIC" id="fig|742734.4.peg.2094"/>
<dbReference type="InterPro" id="IPR011042">
    <property type="entry name" value="6-blade_b-propeller_TolB-like"/>
</dbReference>
<keyword evidence="1" id="KW-0732">Signal</keyword>
<evidence type="ECO:0000256" key="1">
    <source>
        <dbReference type="ARBA" id="ARBA00022729"/>
    </source>
</evidence>
<dbReference type="InterPro" id="IPR001258">
    <property type="entry name" value="NHL_repeat"/>
</dbReference>
<dbReference type="SUPFAM" id="SSF63829">
    <property type="entry name" value="Calcium-dependent phosphotriesterase"/>
    <property type="match status" value="1"/>
</dbReference>
<dbReference type="AlphaFoldDB" id="A0A0J9C711"/>
<dbReference type="OrthoDB" id="9799230at2"/>
<evidence type="ECO:0000256" key="3">
    <source>
        <dbReference type="ARBA" id="ARBA00023180"/>
    </source>
</evidence>
<dbReference type="PANTHER" id="PTHR10680:SF28">
    <property type="entry name" value="SMP-30_GLUCONOLACTONASE_LRE-LIKE REGION DOMAIN-CONTAINING PROTEIN"/>
    <property type="match status" value="1"/>
</dbReference>
<keyword evidence="3" id="KW-0325">Glycoprotein</keyword>
<name>A0A0J9C711_9FIRM</name>
<proteinExistence type="predicted"/>
<dbReference type="RefSeq" id="WP_048929740.1">
    <property type="nucleotide sequence ID" value="NZ_KQ235877.1"/>
</dbReference>
<comment type="caution">
    <text evidence="5">The sequence shown here is derived from an EMBL/GenBank/DDBJ whole genome shotgun (WGS) entry which is preliminary data.</text>
</comment>
<dbReference type="PROSITE" id="PS51125">
    <property type="entry name" value="NHL"/>
    <property type="match status" value="1"/>
</dbReference>
<evidence type="ECO:0008006" key="7">
    <source>
        <dbReference type="Google" id="ProtNLM"/>
    </source>
</evidence>
<evidence type="ECO:0000313" key="5">
    <source>
        <dbReference type="EMBL" id="KMW20893.1"/>
    </source>
</evidence>